<dbReference type="GO" id="GO:0003964">
    <property type="term" value="F:RNA-directed DNA polymerase activity"/>
    <property type="evidence" value="ECO:0007669"/>
    <property type="project" value="UniProtKB-KW"/>
</dbReference>
<sequence>AAESLRGEMGVRVSRGGKGRRPREEFCPSHEMQKLETELWNHAMVEAFHVAYTNRFCKLAMLVPYLVTPESRKIEGYVYGIALQIHEMVKKRGNVGKTNKDKNDRDDNKRTRTGNVFASTANPDFRDMPRNVNHVNARNPTIRACYECGNTDHVMSACPRLNRAQGPEGNSPNQVIANNGGQGLPTLWEIEFLIELIPRVVPVAKSPYRLAPSELEELSGQNKELQDKGFIRPR</sequence>
<feature type="region of interest" description="Disordered" evidence="2">
    <location>
        <begin position="94"/>
        <end position="128"/>
    </location>
</feature>
<feature type="compositionally biased region" description="Basic and acidic residues" evidence="2">
    <location>
        <begin position="98"/>
        <end position="110"/>
    </location>
</feature>
<organism evidence="4">
    <name type="scientific">Tanacetum cinerariifolium</name>
    <name type="common">Dalmatian daisy</name>
    <name type="synonym">Chrysanthemum cinerariifolium</name>
    <dbReference type="NCBI Taxonomy" id="118510"/>
    <lineage>
        <taxon>Eukaryota</taxon>
        <taxon>Viridiplantae</taxon>
        <taxon>Streptophyta</taxon>
        <taxon>Embryophyta</taxon>
        <taxon>Tracheophyta</taxon>
        <taxon>Spermatophyta</taxon>
        <taxon>Magnoliopsida</taxon>
        <taxon>eudicotyledons</taxon>
        <taxon>Gunneridae</taxon>
        <taxon>Pentapetalae</taxon>
        <taxon>asterids</taxon>
        <taxon>campanulids</taxon>
        <taxon>Asterales</taxon>
        <taxon>Asteraceae</taxon>
        <taxon>Asteroideae</taxon>
        <taxon>Anthemideae</taxon>
        <taxon>Anthemidinae</taxon>
        <taxon>Tanacetum</taxon>
    </lineage>
</organism>
<feature type="non-terminal residue" evidence="4">
    <location>
        <position position="1"/>
    </location>
</feature>
<dbReference type="GO" id="GO:0003676">
    <property type="term" value="F:nucleic acid binding"/>
    <property type="evidence" value="ECO:0007669"/>
    <property type="project" value="InterPro"/>
</dbReference>
<keyword evidence="4" id="KW-0808">Transferase</keyword>
<feature type="region of interest" description="Disordered" evidence="2">
    <location>
        <begin position="1"/>
        <end position="26"/>
    </location>
</feature>
<dbReference type="PROSITE" id="PS50158">
    <property type="entry name" value="ZF_CCHC"/>
    <property type="match status" value="1"/>
</dbReference>
<protein>
    <submittedName>
        <fullName evidence="4">Reverse transcriptase domain-containing protein</fullName>
    </submittedName>
</protein>
<evidence type="ECO:0000256" key="1">
    <source>
        <dbReference type="PROSITE-ProRule" id="PRU00047"/>
    </source>
</evidence>
<gene>
    <name evidence="4" type="ORF">Tci_699117</name>
</gene>
<dbReference type="Gene3D" id="3.10.10.10">
    <property type="entry name" value="HIV Type 1 Reverse Transcriptase, subunit A, domain 1"/>
    <property type="match status" value="1"/>
</dbReference>
<feature type="domain" description="CCHC-type" evidence="3">
    <location>
        <begin position="145"/>
        <end position="160"/>
    </location>
</feature>
<dbReference type="PANTHER" id="PTHR15503:SF45">
    <property type="entry name" value="RNA-DIRECTED DNA POLYMERASE HOMOLOG"/>
    <property type="match status" value="1"/>
</dbReference>
<reference evidence="4" key="1">
    <citation type="journal article" date="2019" name="Sci. Rep.">
        <title>Draft genome of Tanacetum cinerariifolium, the natural source of mosquito coil.</title>
        <authorList>
            <person name="Yamashiro T."/>
            <person name="Shiraishi A."/>
            <person name="Satake H."/>
            <person name="Nakayama K."/>
        </authorList>
    </citation>
    <scope>NUCLEOTIDE SEQUENCE</scope>
</reference>
<comment type="caution">
    <text evidence="4">The sequence shown here is derived from an EMBL/GenBank/DDBJ whole genome shotgun (WGS) entry which is preliminary data.</text>
</comment>
<dbReference type="PANTHER" id="PTHR15503">
    <property type="entry name" value="LDOC1 RELATED"/>
    <property type="match status" value="1"/>
</dbReference>
<evidence type="ECO:0000256" key="2">
    <source>
        <dbReference type="SAM" id="MobiDB-lite"/>
    </source>
</evidence>
<keyword evidence="1" id="KW-0863">Zinc-finger</keyword>
<dbReference type="GO" id="GO:0008270">
    <property type="term" value="F:zinc ion binding"/>
    <property type="evidence" value="ECO:0007669"/>
    <property type="project" value="UniProtKB-KW"/>
</dbReference>
<name>A0A699LBL2_TANCI</name>
<dbReference type="InterPro" id="IPR001878">
    <property type="entry name" value="Znf_CCHC"/>
</dbReference>
<evidence type="ECO:0000313" key="4">
    <source>
        <dbReference type="EMBL" id="GFB27146.1"/>
    </source>
</evidence>
<dbReference type="InterPro" id="IPR032567">
    <property type="entry name" value="RTL1-rel"/>
</dbReference>
<dbReference type="AlphaFoldDB" id="A0A699LBL2"/>
<keyword evidence="1" id="KW-0479">Metal-binding</keyword>
<dbReference type="EMBL" id="BKCJ010590034">
    <property type="protein sequence ID" value="GFB27146.1"/>
    <property type="molecule type" value="Genomic_DNA"/>
</dbReference>
<accession>A0A699LBL2</accession>
<keyword evidence="4" id="KW-0548">Nucleotidyltransferase</keyword>
<evidence type="ECO:0000259" key="3">
    <source>
        <dbReference type="PROSITE" id="PS50158"/>
    </source>
</evidence>
<keyword evidence="1" id="KW-0862">Zinc</keyword>
<keyword evidence="4" id="KW-0695">RNA-directed DNA polymerase</keyword>
<proteinExistence type="predicted"/>